<comment type="similarity">
    <text evidence="1 2">Belongs to the polypeptide deformylase family.</text>
</comment>
<dbReference type="InterPro" id="IPR023635">
    <property type="entry name" value="Peptide_deformylase"/>
</dbReference>
<comment type="function">
    <text evidence="2">Removes the formyl group from the N-terminal Met of newly synthesized proteins. Requires at least a dipeptide for an efficient rate of reaction. N-terminal L-methionine is a prerequisite for activity but the enzyme has broad specificity at other positions.</text>
</comment>
<protein>
    <recommendedName>
        <fullName evidence="2">Peptide deformylase</fullName>
        <shortName evidence="2">PDF</shortName>
        <ecNumber evidence="2">3.5.1.88</ecNumber>
    </recommendedName>
    <alternativeName>
        <fullName evidence="2">Polypeptide deformylase</fullName>
    </alternativeName>
</protein>
<dbReference type="PANTHER" id="PTHR10458:SF22">
    <property type="entry name" value="PEPTIDE DEFORMYLASE"/>
    <property type="match status" value="1"/>
</dbReference>
<dbReference type="PIRSF" id="PIRSF004749">
    <property type="entry name" value="Pep_def"/>
    <property type="match status" value="1"/>
</dbReference>
<keyword evidence="4" id="KW-1185">Reference proteome</keyword>
<keyword evidence="2 3" id="KW-0378">Hydrolase</keyword>
<dbReference type="Pfam" id="PF01327">
    <property type="entry name" value="Pep_deformylase"/>
    <property type="match status" value="1"/>
</dbReference>
<dbReference type="SUPFAM" id="SSF56420">
    <property type="entry name" value="Peptide deformylase"/>
    <property type="match status" value="1"/>
</dbReference>
<comment type="catalytic activity">
    <reaction evidence="2">
        <text>N-terminal N-formyl-L-methionyl-[peptide] + H2O = N-terminal L-methionyl-[peptide] + formate</text>
        <dbReference type="Rhea" id="RHEA:24420"/>
        <dbReference type="Rhea" id="RHEA-COMP:10639"/>
        <dbReference type="Rhea" id="RHEA-COMP:10640"/>
        <dbReference type="ChEBI" id="CHEBI:15377"/>
        <dbReference type="ChEBI" id="CHEBI:15740"/>
        <dbReference type="ChEBI" id="CHEBI:49298"/>
        <dbReference type="ChEBI" id="CHEBI:64731"/>
        <dbReference type="EC" id="3.5.1.88"/>
    </reaction>
</comment>
<organism evidence="3 4">
    <name type="scientific">Caldalkalibacillus horti</name>
    <dbReference type="NCBI Taxonomy" id="77523"/>
    <lineage>
        <taxon>Bacteria</taxon>
        <taxon>Bacillati</taxon>
        <taxon>Bacillota</taxon>
        <taxon>Bacilli</taxon>
        <taxon>Bacillales</taxon>
        <taxon>Bacillaceae</taxon>
        <taxon>Caldalkalibacillus</taxon>
    </lineage>
</organism>
<evidence type="ECO:0000256" key="2">
    <source>
        <dbReference type="HAMAP-Rule" id="MF_00163"/>
    </source>
</evidence>
<dbReference type="RefSeq" id="WP_307393091.1">
    <property type="nucleotide sequence ID" value="NZ_BAAADK010000011.1"/>
</dbReference>
<keyword evidence="2" id="KW-0479">Metal-binding</keyword>
<dbReference type="GO" id="GO:0042586">
    <property type="term" value="F:peptide deformylase activity"/>
    <property type="evidence" value="ECO:0007669"/>
    <property type="project" value="UniProtKB-EC"/>
</dbReference>
<gene>
    <name evidence="2" type="primary">def</name>
    <name evidence="3" type="ORF">J2S11_001599</name>
</gene>
<dbReference type="PRINTS" id="PR01576">
    <property type="entry name" value="PDEFORMYLASE"/>
</dbReference>
<keyword evidence="2" id="KW-0648">Protein biosynthesis</keyword>
<evidence type="ECO:0000313" key="3">
    <source>
        <dbReference type="EMBL" id="MDQ0165698.1"/>
    </source>
</evidence>
<dbReference type="NCBIfam" id="TIGR00079">
    <property type="entry name" value="pept_deformyl"/>
    <property type="match status" value="1"/>
</dbReference>
<dbReference type="EMBL" id="JAUSTY010000005">
    <property type="protein sequence ID" value="MDQ0165698.1"/>
    <property type="molecule type" value="Genomic_DNA"/>
</dbReference>
<dbReference type="HAMAP" id="MF_00163">
    <property type="entry name" value="Pep_deformylase"/>
    <property type="match status" value="1"/>
</dbReference>
<name>A0ABT9VXI1_9BACI</name>
<comment type="caution">
    <text evidence="3">The sequence shown here is derived from an EMBL/GenBank/DDBJ whole genome shotgun (WGS) entry which is preliminary data.</text>
</comment>
<dbReference type="Proteomes" id="UP001235840">
    <property type="component" value="Unassembled WGS sequence"/>
</dbReference>
<dbReference type="Gene3D" id="3.90.45.10">
    <property type="entry name" value="Peptide deformylase"/>
    <property type="match status" value="1"/>
</dbReference>
<proteinExistence type="inferred from homology"/>
<evidence type="ECO:0000313" key="4">
    <source>
        <dbReference type="Proteomes" id="UP001235840"/>
    </source>
</evidence>
<keyword evidence="2" id="KW-0408">Iron</keyword>
<comment type="cofactor">
    <cofactor evidence="2">
        <name>Fe(2+)</name>
        <dbReference type="ChEBI" id="CHEBI:29033"/>
    </cofactor>
    <text evidence="2">Binds 1 Fe(2+) ion.</text>
</comment>
<dbReference type="InterPro" id="IPR036821">
    <property type="entry name" value="Peptide_deformylase_sf"/>
</dbReference>
<evidence type="ECO:0000256" key="1">
    <source>
        <dbReference type="ARBA" id="ARBA00010759"/>
    </source>
</evidence>
<dbReference type="CDD" id="cd00487">
    <property type="entry name" value="Pep_deformylase"/>
    <property type="match status" value="1"/>
</dbReference>
<accession>A0ABT9VXI1</accession>
<feature type="active site" evidence="2">
    <location>
        <position position="133"/>
    </location>
</feature>
<dbReference type="PANTHER" id="PTHR10458">
    <property type="entry name" value="PEPTIDE DEFORMYLASE"/>
    <property type="match status" value="1"/>
</dbReference>
<feature type="binding site" evidence="2">
    <location>
        <position position="90"/>
    </location>
    <ligand>
        <name>Fe cation</name>
        <dbReference type="ChEBI" id="CHEBI:24875"/>
    </ligand>
</feature>
<dbReference type="EC" id="3.5.1.88" evidence="2"/>
<sequence>MGVRVIVKNPDPILREKTIEVKNFNANLHKLLDDMAETMYQADGVGLAAPQVGISKRVAVIDAGSEHGLIELVNPVIVSKSGEQLGPEGCLSFPGLVGDVRRAQTCKVEAFDRHGEKFEVEGEDLLARALQHEIDHLNGVLFVDFVERYYESESEDEAGK</sequence>
<feature type="binding site" evidence="2">
    <location>
        <position position="136"/>
    </location>
    <ligand>
        <name>Fe cation</name>
        <dbReference type="ChEBI" id="CHEBI:24875"/>
    </ligand>
</feature>
<dbReference type="NCBIfam" id="NF001159">
    <property type="entry name" value="PRK00150.1-3"/>
    <property type="match status" value="1"/>
</dbReference>
<reference evidence="3 4" key="1">
    <citation type="submission" date="2023-07" db="EMBL/GenBank/DDBJ databases">
        <title>Genomic Encyclopedia of Type Strains, Phase IV (KMG-IV): sequencing the most valuable type-strain genomes for metagenomic binning, comparative biology and taxonomic classification.</title>
        <authorList>
            <person name="Goeker M."/>
        </authorList>
    </citation>
    <scope>NUCLEOTIDE SEQUENCE [LARGE SCALE GENOMIC DNA]</scope>
    <source>
        <strain evidence="3 4">DSM 12751</strain>
    </source>
</reference>
<feature type="binding site" evidence="2">
    <location>
        <position position="132"/>
    </location>
    <ligand>
        <name>Fe cation</name>
        <dbReference type="ChEBI" id="CHEBI:24875"/>
    </ligand>
</feature>